<gene>
    <name evidence="3" type="ORF">F2Q68_00046653</name>
    <name evidence="2" type="ORF">F2Q70_00045647</name>
</gene>
<evidence type="ECO:0000313" key="3">
    <source>
        <dbReference type="EMBL" id="KAF2606449.1"/>
    </source>
</evidence>
<protein>
    <submittedName>
        <fullName evidence="3">Uncharacterized protein</fullName>
    </submittedName>
</protein>
<proteinExistence type="predicted"/>
<dbReference type="EMBL" id="QGKY02000164">
    <property type="protein sequence ID" value="KAF2594545.1"/>
    <property type="molecule type" value="Genomic_DNA"/>
</dbReference>
<reference evidence="3" key="1">
    <citation type="submission" date="2019-12" db="EMBL/GenBank/DDBJ databases">
        <title>Genome sequencing and annotation of Brassica cretica.</title>
        <authorList>
            <person name="Studholme D.J."/>
            <person name="Sarris P.F."/>
        </authorList>
    </citation>
    <scope>NUCLEOTIDE SEQUENCE</scope>
    <source>
        <strain evidence="3">PFS-001/15</strain>
        <strain evidence="2">PFS-102/07</strain>
        <tissue evidence="3">Leaf</tissue>
    </source>
</reference>
<evidence type="ECO:0000313" key="4">
    <source>
        <dbReference type="Proteomes" id="UP000712281"/>
    </source>
</evidence>
<dbReference type="AlphaFoldDB" id="A0A8S9LKA4"/>
<dbReference type="Proteomes" id="UP000712281">
    <property type="component" value="Unassembled WGS sequence"/>
</dbReference>
<feature type="region of interest" description="Disordered" evidence="1">
    <location>
        <begin position="1"/>
        <end position="23"/>
    </location>
</feature>
<organism evidence="3 4">
    <name type="scientific">Brassica cretica</name>
    <name type="common">Mustard</name>
    <dbReference type="NCBI Taxonomy" id="69181"/>
    <lineage>
        <taxon>Eukaryota</taxon>
        <taxon>Viridiplantae</taxon>
        <taxon>Streptophyta</taxon>
        <taxon>Embryophyta</taxon>
        <taxon>Tracheophyta</taxon>
        <taxon>Spermatophyta</taxon>
        <taxon>Magnoliopsida</taxon>
        <taxon>eudicotyledons</taxon>
        <taxon>Gunneridae</taxon>
        <taxon>Pentapetalae</taxon>
        <taxon>rosids</taxon>
        <taxon>malvids</taxon>
        <taxon>Brassicales</taxon>
        <taxon>Brassicaceae</taxon>
        <taxon>Brassiceae</taxon>
        <taxon>Brassica</taxon>
    </lineage>
</organism>
<feature type="compositionally biased region" description="Polar residues" evidence="1">
    <location>
        <begin position="1"/>
        <end position="16"/>
    </location>
</feature>
<accession>A0A8S9LKA4</accession>
<name>A0A8S9LKA4_BRACR</name>
<sequence>MKSVVQQKFHQTSQTGHLGDTSDRHSVQGVYLNNQKNFVYEINFIRRITHQGVIEALNFKKIFTDQKVMDFTNWRFSSPSSCEYQPLEVDFSPTMKRPSPEPTMGFKKYVLAFQKAQNQKNWSRENQNAINFPKPAKPTSIRESLQPVQFGSSTQSYLWRPGDHLNHPEDIQDVLSCTSTQRIRRILIYPNLPYLESQALKLQQLFFLQSMNDFSTF</sequence>
<evidence type="ECO:0000313" key="2">
    <source>
        <dbReference type="EMBL" id="KAF2594545.1"/>
    </source>
</evidence>
<evidence type="ECO:0000256" key="1">
    <source>
        <dbReference type="SAM" id="MobiDB-lite"/>
    </source>
</evidence>
<dbReference type="EMBL" id="QGKW02000276">
    <property type="protein sequence ID" value="KAF2606449.1"/>
    <property type="molecule type" value="Genomic_DNA"/>
</dbReference>
<comment type="caution">
    <text evidence="3">The sequence shown here is derived from an EMBL/GenBank/DDBJ whole genome shotgun (WGS) entry which is preliminary data.</text>
</comment>